<dbReference type="STRING" id="914234.M2PVD9"/>
<dbReference type="OrthoDB" id="3351491at2759"/>
<proteinExistence type="predicted"/>
<evidence type="ECO:0008006" key="5">
    <source>
        <dbReference type="Google" id="ProtNLM"/>
    </source>
</evidence>
<sequence length="684" mass="74999">MSLEVPGQHVVQEVLTVNTSATQFLAHPDFRVISAFFLGWVFLLSVQCIVTSSFVRNLVGWSYRSLFKRRGTPSDLEASGQDLFHRHRVDRHEVDDAALLLVFNMCFASSALTQFASLLEFSPRGANMTCTFVIAWGGMSSQLARLIGILLLNRKLHQIGGRIWEKYSVWAGMFAILALDFAFNATNTGVINEVSQMDIWLCDRQRYLPTALASTVLCTIVEVYLTYRLAILAYSAHGMGSEDRGIVYWSLAQALSLILMEALTTAANVASVSEVATFVPFSVAAIVCLTAFNRSQDLCKAPSTPIPPPESPVVVNIGRSSPGAVKSDIIVESAPHNTARMSTAEHQSTVFLEQSGPNSHLPPDTVVSSVPGVLDSRYHPVNERHGIVIPAGHQALPSPGRPILPNQAEIAERLERELPPLGPIARQPRTRPQVYVVTQEYDQLAPHRSPTSLVLGSDIIRHTSVLRSKEPWSPNSMVERSYFSPESTDSHTSWRSNQQHSLQSSERDMSQESFVDFYAKSPERGSQVTSMWNRSSSAKSPRMSFRHSFLSTPAQAQRELTVVLQRPMVSQRGTVQSIKSQKSKRFTLGRQISRSVRIDTMPVTPATENIRSFIPDPATPALASPPSQSTIKAATATYAVHPQIASVLHNGNASSSSVTTYRGPGLRGPRPLPAPGSPTPSTAR</sequence>
<protein>
    <recommendedName>
        <fullName evidence="5">Transmembrane protein</fullName>
    </recommendedName>
</protein>
<feature type="transmembrane region" description="Helical" evidence="2">
    <location>
        <begin position="167"/>
        <end position="186"/>
    </location>
</feature>
<feature type="transmembrane region" description="Helical" evidence="2">
    <location>
        <begin position="206"/>
        <end position="225"/>
    </location>
</feature>
<accession>M2PVD9</accession>
<feature type="transmembrane region" description="Helical" evidence="2">
    <location>
        <begin position="32"/>
        <end position="59"/>
    </location>
</feature>
<feature type="region of interest" description="Disordered" evidence="1">
    <location>
        <begin position="470"/>
        <end position="509"/>
    </location>
</feature>
<evidence type="ECO:0000313" key="4">
    <source>
        <dbReference type="Proteomes" id="UP000016930"/>
    </source>
</evidence>
<feature type="transmembrane region" description="Helical" evidence="2">
    <location>
        <begin position="125"/>
        <end position="147"/>
    </location>
</feature>
<evidence type="ECO:0000256" key="2">
    <source>
        <dbReference type="SAM" id="Phobius"/>
    </source>
</evidence>
<feature type="compositionally biased region" description="Polar residues" evidence="1">
    <location>
        <begin position="649"/>
        <end position="660"/>
    </location>
</feature>
<dbReference type="AlphaFoldDB" id="M2PVD9"/>
<feature type="transmembrane region" description="Helical" evidence="2">
    <location>
        <begin position="246"/>
        <end position="269"/>
    </location>
</feature>
<evidence type="ECO:0000256" key="1">
    <source>
        <dbReference type="SAM" id="MobiDB-lite"/>
    </source>
</evidence>
<keyword evidence="2" id="KW-1133">Transmembrane helix</keyword>
<feature type="transmembrane region" description="Helical" evidence="2">
    <location>
        <begin position="97"/>
        <end position="119"/>
    </location>
</feature>
<dbReference type="EMBL" id="KB445792">
    <property type="protein sequence ID" value="EMD40734.1"/>
    <property type="molecule type" value="Genomic_DNA"/>
</dbReference>
<organism evidence="3 4">
    <name type="scientific">Ceriporiopsis subvermispora (strain B)</name>
    <name type="common">White-rot fungus</name>
    <name type="synonym">Gelatoporia subvermispora</name>
    <dbReference type="NCBI Taxonomy" id="914234"/>
    <lineage>
        <taxon>Eukaryota</taxon>
        <taxon>Fungi</taxon>
        <taxon>Dikarya</taxon>
        <taxon>Basidiomycota</taxon>
        <taxon>Agaricomycotina</taxon>
        <taxon>Agaricomycetes</taxon>
        <taxon>Polyporales</taxon>
        <taxon>Gelatoporiaceae</taxon>
        <taxon>Gelatoporia</taxon>
    </lineage>
</organism>
<keyword evidence="2" id="KW-0812">Transmembrane</keyword>
<keyword evidence="4" id="KW-1185">Reference proteome</keyword>
<gene>
    <name evidence="3" type="ORF">CERSUDRAFT_111312</name>
</gene>
<reference evidence="3 4" key="1">
    <citation type="journal article" date="2012" name="Proc. Natl. Acad. Sci. U.S.A.">
        <title>Comparative genomics of Ceriporiopsis subvermispora and Phanerochaete chrysosporium provide insight into selective ligninolysis.</title>
        <authorList>
            <person name="Fernandez-Fueyo E."/>
            <person name="Ruiz-Duenas F.J."/>
            <person name="Ferreira P."/>
            <person name="Floudas D."/>
            <person name="Hibbett D.S."/>
            <person name="Canessa P."/>
            <person name="Larrondo L.F."/>
            <person name="James T.Y."/>
            <person name="Seelenfreund D."/>
            <person name="Lobos S."/>
            <person name="Polanco R."/>
            <person name="Tello M."/>
            <person name="Honda Y."/>
            <person name="Watanabe T."/>
            <person name="Watanabe T."/>
            <person name="Ryu J.S."/>
            <person name="Kubicek C.P."/>
            <person name="Schmoll M."/>
            <person name="Gaskell J."/>
            <person name="Hammel K.E."/>
            <person name="St John F.J."/>
            <person name="Vanden Wymelenberg A."/>
            <person name="Sabat G."/>
            <person name="Splinter BonDurant S."/>
            <person name="Syed K."/>
            <person name="Yadav J.S."/>
            <person name="Doddapaneni H."/>
            <person name="Subramanian V."/>
            <person name="Lavin J.L."/>
            <person name="Oguiza J.A."/>
            <person name="Perez G."/>
            <person name="Pisabarro A.G."/>
            <person name="Ramirez L."/>
            <person name="Santoyo F."/>
            <person name="Master E."/>
            <person name="Coutinho P.M."/>
            <person name="Henrissat B."/>
            <person name="Lombard V."/>
            <person name="Magnuson J.K."/>
            <person name="Kuees U."/>
            <person name="Hori C."/>
            <person name="Igarashi K."/>
            <person name="Samejima M."/>
            <person name="Held B.W."/>
            <person name="Barry K.W."/>
            <person name="LaButti K.M."/>
            <person name="Lapidus A."/>
            <person name="Lindquist E.A."/>
            <person name="Lucas S.M."/>
            <person name="Riley R."/>
            <person name="Salamov A.A."/>
            <person name="Hoffmeister D."/>
            <person name="Schwenk D."/>
            <person name="Hadar Y."/>
            <person name="Yarden O."/>
            <person name="de Vries R.P."/>
            <person name="Wiebenga A."/>
            <person name="Stenlid J."/>
            <person name="Eastwood D."/>
            <person name="Grigoriev I.V."/>
            <person name="Berka R.M."/>
            <person name="Blanchette R.A."/>
            <person name="Kersten P."/>
            <person name="Martinez A.T."/>
            <person name="Vicuna R."/>
            <person name="Cullen D."/>
        </authorList>
    </citation>
    <scope>NUCLEOTIDE SEQUENCE [LARGE SCALE GENOMIC DNA]</scope>
    <source>
        <strain evidence="3 4">B</strain>
    </source>
</reference>
<feature type="compositionally biased region" description="Polar residues" evidence="1">
    <location>
        <begin position="473"/>
        <end position="504"/>
    </location>
</feature>
<dbReference type="Proteomes" id="UP000016930">
    <property type="component" value="Unassembled WGS sequence"/>
</dbReference>
<dbReference type="HOGENOM" id="CLU_402236_0_0_1"/>
<feature type="region of interest" description="Disordered" evidence="1">
    <location>
        <begin position="648"/>
        <end position="684"/>
    </location>
</feature>
<evidence type="ECO:0000313" key="3">
    <source>
        <dbReference type="EMBL" id="EMD40734.1"/>
    </source>
</evidence>
<name>M2PVD9_CERS8</name>
<keyword evidence="2" id="KW-0472">Membrane</keyword>